<dbReference type="InterPro" id="IPR046848">
    <property type="entry name" value="E_motif"/>
</dbReference>
<accession>A0A7C9EHJ2</accession>
<dbReference type="Gene3D" id="1.25.40.10">
    <property type="entry name" value="Tetratricopeptide repeat domain"/>
    <property type="match status" value="1"/>
</dbReference>
<dbReference type="EMBL" id="GISG01215652">
    <property type="protein sequence ID" value="MBA4662368.1"/>
    <property type="molecule type" value="Transcribed_RNA"/>
</dbReference>
<evidence type="ECO:0000313" key="3">
    <source>
        <dbReference type="EMBL" id="MBA4662368.1"/>
    </source>
</evidence>
<dbReference type="PANTHER" id="PTHR47926">
    <property type="entry name" value="PENTATRICOPEPTIDE REPEAT-CONTAINING PROTEIN"/>
    <property type="match status" value="1"/>
</dbReference>
<dbReference type="Pfam" id="PF01535">
    <property type="entry name" value="PPR"/>
    <property type="match status" value="1"/>
</dbReference>
<dbReference type="Pfam" id="PF20431">
    <property type="entry name" value="E_motif"/>
    <property type="match status" value="1"/>
</dbReference>
<evidence type="ECO:0000256" key="1">
    <source>
        <dbReference type="ARBA" id="ARBA00022737"/>
    </source>
</evidence>
<protein>
    <submittedName>
        <fullName evidence="3">Uncharacterized protein</fullName>
    </submittedName>
</protein>
<organism evidence="3">
    <name type="scientific">Opuntia streptacantha</name>
    <name type="common">Prickly pear cactus</name>
    <name type="synonym">Opuntia cardona</name>
    <dbReference type="NCBI Taxonomy" id="393608"/>
    <lineage>
        <taxon>Eukaryota</taxon>
        <taxon>Viridiplantae</taxon>
        <taxon>Streptophyta</taxon>
        <taxon>Embryophyta</taxon>
        <taxon>Tracheophyta</taxon>
        <taxon>Spermatophyta</taxon>
        <taxon>Magnoliopsida</taxon>
        <taxon>eudicotyledons</taxon>
        <taxon>Gunneridae</taxon>
        <taxon>Pentapetalae</taxon>
        <taxon>Caryophyllales</taxon>
        <taxon>Cactineae</taxon>
        <taxon>Cactaceae</taxon>
        <taxon>Opuntioideae</taxon>
        <taxon>Opuntia</taxon>
    </lineage>
</organism>
<reference evidence="3" key="1">
    <citation type="journal article" date="2013" name="J. Plant Res.">
        <title>Effect of fungi and light on seed germination of three Opuntia species from semiarid lands of central Mexico.</title>
        <authorList>
            <person name="Delgado-Sanchez P."/>
            <person name="Jimenez-Bremont J.F."/>
            <person name="Guerrero-Gonzalez Mde L."/>
            <person name="Flores J."/>
        </authorList>
    </citation>
    <scope>NUCLEOTIDE SEQUENCE</scope>
    <source>
        <tissue evidence="3">Cladode</tissue>
    </source>
</reference>
<proteinExistence type="predicted"/>
<sequence length="265" mass="29209">MALANSLIDMYAKCGSISDSRKIFETMASRDLVSWTSMMIGYGAHGYGKEAVELFDEMVRSGVRPDRVVFMAVLSACSHAGLVSEGLRYFNSMVTGYNIIPDQEVYGCVVDLLGRAGKVEAAYEIIKNMPVDPDDSVWGALLGSCKAHMLPNLGKLAAQFILDARPDMVRTYLMLSNLYASEGEWGDFAKMRNLMKGLGGKKEPGCSWIELKSDICSFVVGDNAGPQLESVYEILNIIIWHMKEAGYVPDGDIEQDDVIWVEGIF</sequence>
<reference evidence="3" key="2">
    <citation type="submission" date="2020-07" db="EMBL/GenBank/DDBJ databases">
        <authorList>
            <person name="Vera ALvarez R."/>
            <person name="Arias-Moreno D.M."/>
            <person name="Jimenez-Jacinto V."/>
            <person name="Jimenez-Bremont J.F."/>
            <person name="Swaminathan K."/>
            <person name="Moose S.P."/>
            <person name="Guerrero-Gonzalez M.L."/>
            <person name="Marino-Ramirez L."/>
            <person name="Landsman D."/>
            <person name="Rodriguez-Kessler M."/>
            <person name="Delgado-Sanchez P."/>
        </authorList>
    </citation>
    <scope>NUCLEOTIDE SEQUENCE</scope>
    <source>
        <tissue evidence="3">Cladode</tissue>
    </source>
</reference>
<feature type="repeat" description="PPR" evidence="2">
    <location>
        <begin position="31"/>
        <end position="65"/>
    </location>
</feature>
<dbReference type="FunFam" id="1.25.40.10:FF:000090">
    <property type="entry name" value="Pentatricopeptide repeat-containing protein, chloroplastic"/>
    <property type="match status" value="1"/>
</dbReference>
<evidence type="ECO:0000256" key="2">
    <source>
        <dbReference type="PROSITE-ProRule" id="PRU00708"/>
    </source>
</evidence>
<dbReference type="PROSITE" id="PS51375">
    <property type="entry name" value="PPR"/>
    <property type="match status" value="1"/>
</dbReference>
<dbReference type="EMBL" id="GISG01215656">
    <property type="protein sequence ID" value="MBA4662371.1"/>
    <property type="molecule type" value="Transcribed_RNA"/>
</dbReference>
<dbReference type="AlphaFoldDB" id="A0A7C9EHJ2"/>
<keyword evidence="1" id="KW-0677">Repeat</keyword>
<dbReference type="InterPro" id="IPR011990">
    <property type="entry name" value="TPR-like_helical_dom_sf"/>
</dbReference>
<dbReference type="GO" id="GO:0009451">
    <property type="term" value="P:RNA modification"/>
    <property type="evidence" value="ECO:0007669"/>
    <property type="project" value="InterPro"/>
</dbReference>
<dbReference type="GO" id="GO:0003723">
    <property type="term" value="F:RNA binding"/>
    <property type="evidence" value="ECO:0007669"/>
    <property type="project" value="InterPro"/>
</dbReference>
<dbReference type="InterPro" id="IPR046960">
    <property type="entry name" value="PPR_At4g14850-like_plant"/>
</dbReference>
<dbReference type="EMBL" id="GISG01215657">
    <property type="protein sequence ID" value="MBA4662372.1"/>
    <property type="molecule type" value="Transcribed_RNA"/>
</dbReference>
<name>A0A7C9EHJ2_OPUST</name>
<dbReference type="PANTHER" id="PTHR47926:SF448">
    <property type="entry name" value="PENTACOTRIPEPTIDE-REPEAT REGION OF PRORP DOMAIN-CONTAINING PROTEIN"/>
    <property type="match status" value="1"/>
</dbReference>
<dbReference type="Pfam" id="PF13041">
    <property type="entry name" value="PPR_2"/>
    <property type="match status" value="1"/>
</dbReference>
<dbReference type="InterPro" id="IPR002885">
    <property type="entry name" value="PPR_rpt"/>
</dbReference>
<dbReference type="NCBIfam" id="TIGR00756">
    <property type="entry name" value="PPR"/>
    <property type="match status" value="2"/>
</dbReference>